<feature type="region of interest" description="Disordered" evidence="1">
    <location>
        <begin position="304"/>
        <end position="377"/>
    </location>
</feature>
<feature type="compositionally biased region" description="Polar residues" evidence="1">
    <location>
        <begin position="117"/>
        <end position="135"/>
    </location>
</feature>
<sequence>MERVEWILCTTLLFLSLPILPAADEGTHVSQNFTTAVIRSNSTITDIPSKDVTTASLETESTINTFASVTGTMSKPNMETITPGNAPFHQTSASVPEHATATTTLTTDHETTALQVSTSDAQASNSETEMLTSPVSAERPVDLTSDPSQDILTTNLQTTPQVDLTSVRLYISTRQMEDLSPTAEPHLTSSKSQTEKFTAKPPILSIAPVPQTTHSQATSPATTHSSTSTVSMMATSPATTHSSTSIVSMGEKRTSKLSWVILVALLSGVVLIGALYCLCLLIRRKRRSRTEYLGSSFRIGKASKRKKGAEQDTWAGPVKLGAGEKEEAEGGGEDRGPEDDKREGGGVEVVLSTFTANEGEKGGPDGGLGMAGSRESKRWEEEEPLLGLLFNHRRLEQNHFPQMLM</sequence>
<reference evidence="4 5" key="1">
    <citation type="submission" date="2020-02" db="EMBL/GenBank/DDBJ databases">
        <title>Esox lucius (northern pike) genome, fEsoLuc1, primary haplotype.</title>
        <authorList>
            <person name="Myers G."/>
            <person name="Karagic N."/>
            <person name="Meyer A."/>
            <person name="Pippel M."/>
            <person name="Reichard M."/>
            <person name="Winkler S."/>
            <person name="Tracey A."/>
            <person name="Sims Y."/>
            <person name="Howe K."/>
            <person name="Rhie A."/>
            <person name="Formenti G."/>
            <person name="Durbin R."/>
            <person name="Fedrigo O."/>
            <person name="Jarvis E.D."/>
        </authorList>
    </citation>
    <scope>NUCLEOTIDE SEQUENCE [LARGE SCALE GENOMIC DNA]</scope>
</reference>
<evidence type="ECO:0000313" key="4">
    <source>
        <dbReference type="Ensembl" id="ENSELUP00000090643.1"/>
    </source>
</evidence>
<reference evidence="4" key="2">
    <citation type="submission" date="2025-08" db="UniProtKB">
        <authorList>
            <consortium name="Ensembl"/>
        </authorList>
    </citation>
    <scope>IDENTIFICATION</scope>
</reference>
<dbReference type="AlphaFoldDB" id="A0AAY5KND0"/>
<dbReference type="Ensembl" id="ENSELUT00000105242.1">
    <property type="protein sequence ID" value="ENSELUP00000090643.1"/>
    <property type="gene ID" value="ENSELUG00000044550.1"/>
</dbReference>
<evidence type="ECO:0000256" key="2">
    <source>
        <dbReference type="SAM" id="Phobius"/>
    </source>
</evidence>
<keyword evidence="2" id="KW-1133">Transmembrane helix</keyword>
<keyword evidence="5" id="KW-1185">Reference proteome</keyword>
<dbReference type="GeneTree" id="ENSGT00800000125268"/>
<organism evidence="4 5">
    <name type="scientific">Esox lucius</name>
    <name type="common">Northern pike</name>
    <dbReference type="NCBI Taxonomy" id="8010"/>
    <lineage>
        <taxon>Eukaryota</taxon>
        <taxon>Metazoa</taxon>
        <taxon>Chordata</taxon>
        <taxon>Craniata</taxon>
        <taxon>Vertebrata</taxon>
        <taxon>Euteleostomi</taxon>
        <taxon>Actinopterygii</taxon>
        <taxon>Neopterygii</taxon>
        <taxon>Teleostei</taxon>
        <taxon>Protacanthopterygii</taxon>
        <taxon>Esociformes</taxon>
        <taxon>Esocidae</taxon>
        <taxon>Esox</taxon>
    </lineage>
</organism>
<feature type="chain" id="PRO_5044295740" evidence="3">
    <location>
        <begin position="24"/>
        <end position="405"/>
    </location>
</feature>
<evidence type="ECO:0000256" key="3">
    <source>
        <dbReference type="SAM" id="SignalP"/>
    </source>
</evidence>
<accession>A0AAY5KND0</accession>
<feature type="region of interest" description="Disordered" evidence="1">
    <location>
        <begin position="117"/>
        <end position="149"/>
    </location>
</feature>
<keyword evidence="2" id="KW-0812">Transmembrane</keyword>
<feature type="compositionally biased region" description="Basic and acidic residues" evidence="1">
    <location>
        <begin position="332"/>
        <end position="345"/>
    </location>
</feature>
<evidence type="ECO:0000256" key="1">
    <source>
        <dbReference type="SAM" id="MobiDB-lite"/>
    </source>
</evidence>
<protein>
    <submittedName>
        <fullName evidence="4">Uncharacterized protein</fullName>
    </submittedName>
</protein>
<reference evidence="4" key="3">
    <citation type="submission" date="2025-09" db="UniProtKB">
        <authorList>
            <consortium name="Ensembl"/>
        </authorList>
    </citation>
    <scope>IDENTIFICATION</scope>
</reference>
<keyword evidence="3" id="KW-0732">Signal</keyword>
<keyword evidence="2" id="KW-0472">Membrane</keyword>
<dbReference type="Proteomes" id="UP000265140">
    <property type="component" value="Chromosome 11"/>
</dbReference>
<feature type="signal peptide" evidence="3">
    <location>
        <begin position="1"/>
        <end position="23"/>
    </location>
</feature>
<evidence type="ECO:0000313" key="5">
    <source>
        <dbReference type="Proteomes" id="UP000265140"/>
    </source>
</evidence>
<name>A0AAY5KND0_ESOLU</name>
<feature type="region of interest" description="Disordered" evidence="1">
    <location>
        <begin position="176"/>
        <end position="247"/>
    </location>
</feature>
<feature type="transmembrane region" description="Helical" evidence="2">
    <location>
        <begin position="257"/>
        <end position="282"/>
    </location>
</feature>
<gene>
    <name evidence="4" type="primary">PODXL</name>
</gene>
<proteinExistence type="predicted"/>
<feature type="compositionally biased region" description="Low complexity" evidence="1">
    <location>
        <begin position="211"/>
        <end position="245"/>
    </location>
</feature>